<reference evidence="2" key="1">
    <citation type="submission" date="2020-08" db="EMBL/GenBank/DDBJ databases">
        <title>Multicomponent nature underlies the extraordinary mechanical properties of spider dragline silk.</title>
        <authorList>
            <person name="Kono N."/>
            <person name="Nakamura H."/>
            <person name="Mori M."/>
            <person name="Yoshida Y."/>
            <person name="Ohtoshi R."/>
            <person name="Malay A.D."/>
            <person name="Moran D.A.P."/>
            <person name="Tomita M."/>
            <person name="Numata K."/>
            <person name="Arakawa K."/>
        </authorList>
    </citation>
    <scope>NUCLEOTIDE SEQUENCE</scope>
</reference>
<protein>
    <submittedName>
        <fullName evidence="2">Uncharacterized protein</fullName>
    </submittedName>
</protein>
<comment type="caution">
    <text evidence="2">The sequence shown here is derived from an EMBL/GenBank/DDBJ whole genome shotgun (WGS) entry which is preliminary data.</text>
</comment>
<name>A0A8X6SCL6_TRICX</name>
<feature type="region of interest" description="Disordered" evidence="1">
    <location>
        <begin position="95"/>
        <end position="119"/>
    </location>
</feature>
<dbReference type="EMBL" id="BMAU01021284">
    <property type="protein sequence ID" value="GFY08953.1"/>
    <property type="molecule type" value="Genomic_DNA"/>
</dbReference>
<evidence type="ECO:0000313" key="3">
    <source>
        <dbReference type="Proteomes" id="UP000887159"/>
    </source>
</evidence>
<dbReference type="AlphaFoldDB" id="A0A8X6SCL6"/>
<feature type="compositionally biased region" description="Polar residues" evidence="1">
    <location>
        <begin position="1"/>
        <end position="21"/>
    </location>
</feature>
<keyword evidence="3" id="KW-1185">Reference proteome</keyword>
<dbReference type="Proteomes" id="UP000887159">
    <property type="component" value="Unassembled WGS sequence"/>
</dbReference>
<feature type="region of interest" description="Disordered" evidence="1">
    <location>
        <begin position="1"/>
        <end position="22"/>
    </location>
</feature>
<gene>
    <name evidence="2" type="ORF">TNCV_4661441</name>
</gene>
<proteinExistence type="predicted"/>
<accession>A0A8X6SCL6</accession>
<sequence length="119" mass="12929">MEMSKNQVTCSEASNFDSSDSPLPILTPLDTCSSSVCELLLMNTAPRLLTPSHTPMCVSFSSALDKDCLHVAAIEEGPKTVRTIEAQRPRRCGSLERKALTRVSSSPLDRNSDYQGPLS</sequence>
<evidence type="ECO:0000313" key="2">
    <source>
        <dbReference type="EMBL" id="GFY08953.1"/>
    </source>
</evidence>
<evidence type="ECO:0000256" key="1">
    <source>
        <dbReference type="SAM" id="MobiDB-lite"/>
    </source>
</evidence>
<organism evidence="2 3">
    <name type="scientific">Trichonephila clavipes</name>
    <name type="common">Golden silk orbweaver</name>
    <name type="synonym">Nephila clavipes</name>
    <dbReference type="NCBI Taxonomy" id="2585209"/>
    <lineage>
        <taxon>Eukaryota</taxon>
        <taxon>Metazoa</taxon>
        <taxon>Ecdysozoa</taxon>
        <taxon>Arthropoda</taxon>
        <taxon>Chelicerata</taxon>
        <taxon>Arachnida</taxon>
        <taxon>Araneae</taxon>
        <taxon>Araneomorphae</taxon>
        <taxon>Entelegynae</taxon>
        <taxon>Araneoidea</taxon>
        <taxon>Nephilidae</taxon>
        <taxon>Trichonephila</taxon>
    </lineage>
</organism>